<dbReference type="OrthoDB" id="10370465at2759"/>
<dbReference type="AlphaFoldDB" id="A0A813PRB8"/>
<protein>
    <submittedName>
        <fullName evidence="2">Uncharacterized protein</fullName>
    </submittedName>
</protein>
<comment type="caution">
    <text evidence="2">The sequence shown here is derived from an EMBL/GenBank/DDBJ whole genome shotgun (WGS) entry which is preliminary data.</text>
</comment>
<sequence>MLKFSCTDRLKETKNLEKKFEIETNLDKKEYNTILIEKLKDFQVEVNSLLTEFVEKEKKAIASKELSNDHLKELTKSKTEDVCEESSEESESECDENLKRNTENTSTDLNEPAEKKPCIETGV</sequence>
<organism evidence="2 3">
    <name type="scientific">Brachionus calyciflorus</name>
    <dbReference type="NCBI Taxonomy" id="104777"/>
    <lineage>
        <taxon>Eukaryota</taxon>
        <taxon>Metazoa</taxon>
        <taxon>Spiralia</taxon>
        <taxon>Gnathifera</taxon>
        <taxon>Rotifera</taxon>
        <taxon>Eurotatoria</taxon>
        <taxon>Monogononta</taxon>
        <taxon>Pseudotrocha</taxon>
        <taxon>Ploima</taxon>
        <taxon>Brachionidae</taxon>
        <taxon>Brachionus</taxon>
    </lineage>
</organism>
<evidence type="ECO:0000313" key="3">
    <source>
        <dbReference type="Proteomes" id="UP000663879"/>
    </source>
</evidence>
<evidence type="ECO:0000313" key="2">
    <source>
        <dbReference type="EMBL" id="CAF0754948.1"/>
    </source>
</evidence>
<dbReference type="EMBL" id="CAJNOC010000393">
    <property type="protein sequence ID" value="CAF0754948.1"/>
    <property type="molecule type" value="Genomic_DNA"/>
</dbReference>
<feature type="region of interest" description="Disordered" evidence="1">
    <location>
        <begin position="75"/>
        <end position="123"/>
    </location>
</feature>
<name>A0A813PRB8_9BILA</name>
<feature type="compositionally biased region" description="Acidic residues" evidence="1">
    <location>
        <begin position="82"/>
        <end position="95"/>
    </location>
</feature>
<reference evidence="2" key="1">
    <citation type="submission" date="2021-02" db="EMBL/GenBank/DDBJ databases">
        <authorList>
            <person name="Nowell W R."/>
        </authorList>
    </citation>
    <scope>NUCLEOTIDE SEQUENCE</scope>
    <source>
        <strain evidence="2">Ploen Becks lab</strain>
    </source>
</reference>
<feature type="compositionally biased region" description="Basic and acidic residues" evidence="1">
    <location>
        <begin position="112"/>
        <end position="123"/>
    </location>
</feature>
<gene>
    <name evidence="2" type="ORF">OXX778_LOCUS4121</name>
</gene>
<dbReference type="Proteomes" id="UP000663879">
    <property type="component" value="Unassembled WGS sequence"/>
</dbReference>
<keyword evidence="3" id="KW-1185">Reference proteome</keyword>
<evidence type="ECO:0000256" key="1">
    <source>
        <dbReference type="SAM" id="MobiDB-lite"/>
    </source>
</evidence>
<proteinExistence type="predicted"/>
<accession>A0A813PRB8</accession>